<evidence type="ECO:0000256" key="1">
    <source>
        <dbReference type="SAM" id="Coils"/>
    </source>
</evidence>
<reference evidence="2 3" key="1">
    <citation type="submission" date="2020-02" db="EMBL/GenBank/DDBJ databases">
        <authorList>
            <person name="Li X.-J."/>
            <person name="Han X.-M."/>
        </authorList>
    </citation>
    <scope>NUCLEOTIDE SEQUENCE [LARGE SCALE GENOMIC DNA]</scope>
    <source>
        <strain evidence="2 3">CCTCC AB 2017055</strain>
    </source>
</reference>
<organism evidence="2 3">
    <name type="scientific">Phytoactinopolyspora halotolerans</name>
    <dbReference type="NCBI Taxonomy" id="1981512"/>
    <lineage>
        <taxon>Bacteria</taxon>
        <taxon>Bacillati</taxon>
        <taxon>Actinomycetota</taxon>
        <taxon>Actinomycetes</taxon>
        <taxon>Jiangellales</taxon>
        <taxon>Jiangellaceae</taxon>
        <taxon>Phytoactinopolyspora</taxon>
    </lineage>
</organism>
<gene>
    <name evidence="2" type="ORF">G1H10_00160</name>
</gene>
<dbReference type="NCBIfam" id="NF038048">
    <property type="entry name" value="DIP1984_fam"/>
    <property type="match status" value="1"/>
</dbReference>
<comment type="caution">
    <text evidence="2">The sequence shown here is derived from an EMBL/GenBank/DDBJ whole genome shotgun (WGS) entry which is preliminary data.</text>
</comment>
<evidence type="ECO:0008006" key="4">
    <source>
        <dbReference type="Google" id="ProtNLM"/>
    </source>
</evidence>
<keyword evidence="3" id="KW-1185">Reference proteome</keyword>
<dbReference type="AlphaFoldDB" id="A0A6L9S0W0"/>
<keyword evidence="1" id="KW-0175">Coiled coil</keyword>
<evidence type="ECO:0000313" key="3">
    <source>
        <dbReference type="Proteomes" id="UP000475214"/>
    </source>
</evidence>
<dbReference type="Proteomes" id="UP000475214">
    <property type="component" value="Unassembled WGS sequence"/>
</dbReference>
<protein>
    <recommendedName>
        <fullName evidence="4">DIP1984 family protein</fullName>
    </recommendedName>
</protein>
<feature type="coiled-coil region" evidence="1">
    <location>
        <begin position="3"/>
        <end position="64"/>
    </location>
</feature>
<sequence length="152" mass="17447">MKLAEALARRAELTTRFNELQKRATQSARFQEGEEPAEDARELLAESDRVADELEKLIRQINATNLVTEVEPGITMTDALAKRDVLRKRRAFRSELADSGVARVDRWMRSEIKMVSAVDVRELRHEADRVAAELRALDTRMQEVNWNADLVE</sequence>
<dbReference type="Pfam" id="PF20935">
    <property type="entry name" value="DUF6847"/>
    <property type="match status" value="1"/>
</dbReference>
<evidence type="ECO:0000313" key="2">
    <source>
        <dbReference type="EMBL" id="NED98578.1"/>
    </source>
</evidence>
<dbReference type="Gene3D" id="6.10.320.10">
    <property type="match status" value="1"/>
</dbReference>
<dbReference type="InterPro" id="IPR047741">
    <property type="entry name" value="DIP1984-like"/>
</dbReference>
<proteinExistence type="predicted"/>
<dbReference type="EMBL" id="JAAGOA010000001">
    <property type="protein sequence ID" value="NED98578.1"/>
    <property type="molecule type" value="Genomic_DNA"/>
</dbReference>
<accession>A0A6L9S0W0</accession>
<dbReference type="RefSeq" id="WP_163730978.1">
    <property type="nucleotide sequence ID" value="NZ_JAAGOA010000001.1"/>
</dbReference>
<dbReference type="CDD" id="cd12208">
    <property type="entry name" value="DIP1984-like"/>
    <property type="match status" value="1"/>
</dbReference>
<name>A0A6L9S0W0_9ACTN</name>